<gene>
    <name evidence="2" type="ORF">GIB67_002129</name>
</gene>
<sequence length="121" mass="13482">MGNIDLFRTTALRAGITPVVAMSASVHSFSMDFSLSGEASLRGNAQRLQELTDELTIAHRKIDIIDHQLYSHDLQLRRGHDVWVVQLPPRGDARTRQRGSGLQTRGNSTSRRRRGTGDDSD</sequence>
<evidence type="ECO:0000313" key="2">
    <source>
        <dbReference type="EMBL" id="KAF6134728.1"/>
    </source>
</evidence>
<reference evidence="2 3" key="1">
    <citation type="journal article" date="2020" name="IScience">
        <title>Genome Sequencing of the Endangered Kingdonia uniflora (Circaeasteraceae, Ranunculales) Reveals Potential Mechanisms of Evolutionary Specialization.</title>
        <authorList>
            <person name="Sun Y."/>
            <person name="Deng T."/>
            <person name="Zhang A."/>
            <person name="Moore M.J."/>
            <person name="Landis J.B."/>
            <person name="Lin N."/>
            <person name="Zhang H."/>
            <person name="Zhang X."/>
            <person name="Huang J."/>
            <person name="Zhang X."/>
            <person name="Sun H."/>
            <person name="Wang H."/>
        </authorList>
    </citation>
    <scope>NUCLEOTIDE SEQUENCE [LARGE SCALE GENOMIC DNA]</scope>
    <source>
        <strain evidence="2">TB1705</strain>
        <tissue evidence="2">Leaf</tissue>
    </source>
</reference>
<proteinExistence type="predicted"/>
<evidence type="ECO:0000256" key="1">
    <source>
        <dbReference type="SAM" id="MobiDB-lite"/>
    </source>
</evidence>
<keyword evidence="3" id="KW-1185">Reference proteome</keyword>
<dbReference type="AlphaFoldDB" id="A0A7J7KWM6"/>
<feature type="region of interest" description="Disordered" evidence="1">
    <location>
        <begin position="88"/>
        <end position="121"/>
    </location>
</feature>
<comment type="caution">
    <text evidence="2">The sequence shown here is derived from an EMBL/GenBank/DDBJ whole genome shotgun (WGS) entry which is preliminary data.</text>
</comment>
<name>A0A7J7KWM6_9MAGN</name>
<dbReference type="Proteomes" id="UP000541444">
    <property type="component" value="Unassembled WGS sequence"/>
</dbReference>
<dbReference type="EMBL" id="JACGCM010002827">
    <property type="protein sequence ID" value="KAF6134728.1"/>
    <property type="molecule type" value="Genomic_DNA"/>
</dbReference>
<accession>A0A7J7KWM6</accession>
<evidence type="ECO:0000313" key="3">
    <source>
        <dbReference type="Proteomes" id="UP000541444"/>
    </source>
</evidence>
<protein>
    <submittedName>
        <fullName evidence="2">Uncharacterized protein</fullName>
    </submittedName>
</protein>
<organism evidence="2 3">
    <name type="scientific">Kingdonia uniflora</name>
    <dbReference type="NCBI Taxonomy" id="39325"/>
    <lineage>
        <taxon>Eukaryota</taxon>
        <taxon>Viridiplantae</taxon>
        <taxon>Streptophyta</taxon>
        <taxon>Embryophyta</taxon>
        <taxon>Tracheophyta</taxon>
        <taxon>Spermatophyta</taxon>
        <taxon>Magnoliopsida</taxon>
        <taxon>Ranunculales</taxon>
        <taxon>Circaeasteraceae</taxon>
        <taxon>Kingdonia</taxon>
    </lineage>
</organism>